<gene>
    <name evidence="2" type="ORF">RDB_LOCUS98501</name>
</gene>
<dbReference type="AlphaFoldDB" id="A0A8H3CFL4"/>
<reference evidence="2" key="1">
    <citation type="submission" date="2021-01" db="EMBL/GenBank/DDBJ databases">
        <authorList>
            <person name="Kaushik A."/>
        </authorList>
    </citation>
    <scope>NUCLEOTIDE SEQUENCE</scope>
    <source>
        <strain evidence="2">AG4-RS23</strain>
    </source>
</reference>
<dbReference type="Proteomes" id="UP000663861">
    <property type="component" value="Unassembled WGS sequence"/>
</dbReference>
<organism evidence="2 3">
    <name type="scientific">Rhizoctonia solani</name>
    <dbReference type="NCBI Taxonomy" id="456999"/>
    <lineage>
        <taxon>Eukaryota</taxon>
        <taxon>Fungi</taxon>
        <taxon>Dikarya</taxon>
        <taxon>Basidiomycota</taxon>
        <taxon>Agaricomycotina</taxon>
        <taxon>Agaricomycetes</taxon>
        <taxon>Cantharellales</taxon>
        <taxon>Ceratobasidiaceae</taxon>
        <taxon>Rhizoctonia</taxon>
    </lineage>
</organism>
<feature type="region of interest" description="Disordered" evidence="1">
    <location>
        <begin position="72"/>
        <end position="121"/>
    </location>
</feature>
<feature type="compositionally biased region" description="Polar residues" evidence="1">
    <location>
        <begin position="21"/>
        <end position="30"/>
    </location>
</feature>
<feature type="region of interest" description="Disordered" evidence="1">
    <location>
        <begin position="21"/>
        <end position="46"/>
    </location>
</feature>
<comment type="caution">
    <text evidence="2">The sequence shown here is derived from an EMBL/GenBank/DDBJ whole genome shotgun (WGS) entry which is preliminary data.</text>
</comment>
<evidence type="ECO:0000313" key="2">
    <source>
        <dbReference type="EMBL" id="CAE6481037.1"/>
    </source>
</evidence>
<proteinExistence type="predicted"/>
<dbReference type="EMBL" id="CAJMWY010002059">
    <property type="protein sequence ID" value="CAE6481037.1"/>
    <property type="molecule type" value="Genomic_DNA"/>
</dbReference>
<evidence type="ECO:0000256" key="1">
    <source>
        <dbReference type="SAM" id="MobiDB-lite"/>
    </source>
</evidence>
<sequence length="489" mass="53665">MPENNSKRELGAKHTSAWVESSFTVESPSTTKRRRIDTEVHSTTKRRRIDTEVHVLAKPKPKAPAWVASEFRAQASPTKPHVRPPPPRPKDPGTIRAATNQFTDPIPPLDPQPKKQISARPFSVQPIPSFLPKAAKDKSAGRALDPALFHIQTPIFQTRIQPSTTRIQPSTVSDGLTAQKEVLPMPPPPRIEPKVTAVPETPAAFTDKEYVPLTDLATPRLFENTSAISGKGKERTASSDGDPPISEDPAVEESTCMTEGETETFGMKDLSLGLDRDTSHVGHSRDSGRKVTSKFVKGGLAARALMVITQREKDDALWNHYQTAKLSKNFNLRADLRVHAVRILQRVGDSILVQCTLPPGESASAIGNLAGGRAMGCTPLDPILVDILLSQPGMKNIQTVEPSVVIRLWKPWIEINFEDESRPLPTSHVGEGDDKHQEVADVVGDGTDNSRERSLGVPRHLESLRSHNEISAPDRRARFALLCSRFIVG</sequence>
<evidence type="ECO:0000313" key="3">
    <source>
        <dbReference type="Proteomes" id="UP000663861"/>
    </source>
</evidence>
<protein>
    <submittedName>
        <fullName evidence="2">Uncharacterized protein</fullName>
    </submittedName>
</protein>
<feature type="region of interest" description="Disordered" evidence="1">
    <location>
        <begin position="224"/>
        <end position="257"/>
    </location>
</feature>
<name>A0A8H3CFL4_9AGAM</name>
<accession>A0A8H3CFL4</accession>